<dbReference type="PANTHER" id="PTHR30595">
    <property type="entry name" value="GLPR-RELATED TRANSCRIPTIONAL REPRESSOR"/>
    <property type="match status" value="1"/>
</dbReference>
<protein>
    <recommendedName>
        <fullName evidence="1">Schlafen AlbA-2 domain-containing protein</fullName>
    </recommendedName>
</protein>
<evidence type="ECO:0000259" key="1">
    <source>
        <dbReference type="Pfam" id="PF04326"/>
    </source>
</evidence>
<dbReference type="PANTHER" id="PTHR30595:SF6">
    <property type="entry name" value="SCHLAFEN ALBA-2 DOMAIN-CONTAINING PROTEIN"/>
    <property type="match status" value="1"/>
</dbReference>
<dbReference type="Gene3D" id="3.30.950.30">
    <property type="entry name" value="Schlafen, AAA domain"/>
    <property type="match status" value="1"/>
</dbReference>
<reference evidence="2 3" key="1">
    <citation type="submission" date="2018-08" db="EMBL/GenBank/DDBJ databases">
        <title>A genome reference for cultivated species of the human gut microbiota.</title>
        <authorList>
            <person name="Zou Y."/>
            <person name="Xue W."/>
            <person name="Luo G."/>
        </authorList>
    </citation>
    <scope>NUCLEOTIDE SEQUENCE [LARGE SCALE GENOMIC DNA]</scope>
    <source>
        <strain evidence="2 3">AF27-12</strain>
    </source>
</reference>
<dbReference type="InterPro" id="IPR036390">
    <property type="entry name" value="WH_DNA-bd_sf"/>
</dbReference>
<comment type="caution">
    <text evidence="2">The sequence shown here is derived from an EMBL/GenBank/DDBJ whole genome shotgun (WGS) entry which is preliminary data.</text>
</comment>
<dbReference type="Gene3D" id="3.30.565.60">
    <property type="match status" value="1"/>
</dbReference>
<evidence type="ECO:0000313" key="3">
    <source>
        <dbReference type="Proteomes" id="UP000286147"/>
    </source>
</evidence>
<dbReference type="SUPFAM" id="SSF46785">
    <property type="entry name" value="Winged helix' DNA-binding domain"/>
    <property type="match status" value="1"/>
</dbReference>
<dbReference type="EMBL" id="QRTP01000002">
    <property type="protein sequence ID" value="RGQ86483.1"/>
    <property type="molecule type" value="Genomic_DNA"/>
</dbReference>
<dbReference type="RefSeq" id="WP_118035411.1">
    <property type="nucleotide sequence ID" value="NZ_QRTP01000002.1"/>
</dbReference>
<accession>A0A412CHL9</accession>
<dbReference type="InterPro" id="IPR038475">
    <property type="entry name" value="RecG_C_sf"/>
</dbReference>
<evidence type="ECO:0000313" key="2">
    <source>
        <dbReference type="EMBL" id="RGQ86483.1"/>
    </source>
</evidence>
<dbReference type="InterPro" id="IPR036388">
    <property type="entry name" value="WH-like_DNA-bd_sf"/>
</dbReference>
<dbReference type="Gene3D" id="1.10.10.10">
    <property type="entry name" value="Winged helix-like DNA-binding domain superfamily/Winged helix DNA-binding domain"/>
    <property type="match status" value="1"/>
</dbReference>
<name>A0A412CHL9_9FIRM</name>
<feature type="domain" description="Schlafen AlbA-2" evidence="1">
    <location>
        <begin position="17"/>
        <end position="144"/>
    </location>
</feature>
<organism evidence="2 3">
    <name type="scientific">Megamonas rupellensis</name>
    <dbReference type="NCBI Taxonomy" id="491921"/>
    <lineage>
        <taxon>Bacteria</taxon>
        <taxon>Bacillati</taxon>
        <taxon>Bacillota</taxon>
        <taxon>Negativicutes</taxon>
        <taxon>Selenomonadales</taxon>
        <taxon>Selenomonadaceae</taxon>
        <taxon>Megamonas</taxon>
    </lineage>
</organism>
<dbReference type="Proteomes" id="UP000286147">
    <property type="component" value="Unassembled WGS sequence"/>
</dbReference>
<dbReference type="InterPro" id="IPR007421">
    <property type="entry name" value="Schlafen_AlbA_2_dom"/>
</dbReference>
<dbReference type="AlphaFoldDB" id="A0A412CHL9"/>
<dbReference type="Pfam" id="PF13749">
    <property type="entry name" value="HATPase_c_4"/>
    <property type="match status" value="1"/>
</dbReference>
<proteinExistence type="predicted"/>
<sequence>MKTEENIVTFINNLEAENQDIECKQCKRILPKDLWSTYSAFANTHGGKIILGITEIKNIEKNKFEITGVENPTKVCDDFWTCISNTNKVNYNLLSNNDVQIKKIEDKSIIIINVPEATHQQKPIYLNNVLTNTYIRLNSADVKVNIEQLQILLRNRNLAQDVGLLKNYTIERDLDLLSIQKYRQHIFEHTHDTKYLDMDVSKFLIQMGALKLDYNDNKYYITEGGLLFFGKIDAIINRFPHFHLDYFDRRGNNARWSDRVASDDMSFFNLNLMNYFFLIMEKLQSTITDDFELEKNLIRKSPEKLLVILREALINMIVHADYYVSTSSIIVNVYSNYYEFNNPGMMLVSTEEFIKGGNSCPRNTVIMTLFRRLGLSERAGSGGPEIFDFAITNSFKQPQVETNFKETNIKIWKVDLVSTYPNLSKEAKLIFTYIDKNGKNKYTAKELKEELKLSKYVFQRAIKELSNTDLIVITGNGRGRAYSKSLTKLELYVGVQKLADILRMGN</sequence>
<dbReference type="InterPro" id="IPR038461">
    <property type="entry name" value="Schlafen_AlbA_2_dom_sf"/>
</dbReference>
<gene>
    <name evidence="2" type="ORF">DWY77_00915</name>
</gene>
<dbReference type="Pfam" id="PF04326">
    <property type="entry name" value="SLFN_AlbA_2"/>
    <property type="match status" value="1"/>
</dbReference>